<sequence length="790" mass="92264">MKDHFFTESPFKTLISFHKLIESLEEIAVSDIDYRANYAKALLKEIEPFPEFRSGIENLDLIYKNEKLIQNLLADLFPTALTHNEIKAVTIPFQNFSFNYTERLKKIVKEAGVSFDMSISNLNEYQFYIMNCTLILNEHYGQKIDYNNPLFYDIPNQNGIINQYRILYNADFIEITPTAAVKKLTQDEIDLLIDNYDNIALWKEKFPVNSWILKGFGIAILFDATIESAISKLKSNLLKPEMEQISLQNNFESIFRSIFKNSNLRIGLVIYDTEENKFINTSFNEDGSSGSFILSADQELNCENELLGCSFEKLLETKKPLCISNVEKFALIPGNEKLGNHLLDQNIQSCIFAPIINNNTILGIIELVSSNKRELNSLNARKLDLIIPYLIDTAERHNLDKQHQIDAIIQREYTAIHPSVYWKFRREASKYFETNRQNKDYIFKEIVFKEVYPLYGQIDIQSSSEHRNQTVKQDLINQVSTLIKILDHRELHSSLVVLKQRKFELKSFLNQLQFPLKADTEQQIQLYIENEIHPILNNRESGFTKEISVINYFESLDKKSGMFYHSRKKFDNAVSIINKKLASLLDEKQAEAQLIFPHYYERFKTDGIEHNIYIGASIAPSKTFDILYLHNLRLWQLQIVCEMEMMHHQLKNSLPYELEVASLILVFSSSISIRFRMDEKRFDVDGTYNARYEVVKKRIDKANIKGTKERITAKEKITIVYSHSNEETEYLNYIKFLQFKNILEPTIEQFEVEELQGVSGLKAIRVKVRNDNEILTLKKYSYQDLLNELN</sequence>
<organism evidence="1 2">
    <name type="scientific">Flavobacterium pygoscelis</name>
    <dbReference type="NCBI Taxonomy" id="2893176"/>
    <lineage>
        <taxon>Bacteria</taxon>
        <taxon>Pseudomonadati</taxon>
        <taxon>Bacteroidota</taxon>
        <taxon>Flavobacteriia</taxon>
        <taxon>Flavobacteriales</taxon>
        <taxon>Flavobacteriaceae</taxon>
        <taxon>Flavobacterium</taxon>
    </lineage>
</organism>
<protein>
    <submittedName>
        <fullName evidence="1">GAF domain-containing protein</fullName>
    </submittedName>
</protein>
<reference evidence="1" key="1">
    <citation type="submission" date="2022-04" db="EMBL/GenBank/DDBJ databases">
        <title>Flavobacterium pygoscelis sp. nov. isolated from Chinstrap chick (Pygoscelis antarcticus).</title>
        <authorList>
            <person name="Irgang R."/>
            <person name="Poblete-Morales M."/>
            <person name="Avendano-Herrera R."/>
        </authorList>
    </citation>
    <scope>NUCLEOTIDE SEQUENCE</scope>
    <source>
        <strain evidence="1">I-SCBP12n</strain>
    </source>
</reference>
<proteinExistence type="predicted"/>
<dbReference type="InterPro" id="IPR029016">
    <property type="entry name" value="GAF-like_dom_sf"/>
</dbReference>
<dbReference type="RefSeq" id="WP_248428103.1">
    <property type="nucleotide sequence ID" value="NZ_JALNUB010000004.1"/>
</dbReference>
<evidence type="ECO:0000313" key="2">
    <source>
        <dbReference type="Proteomes" id="UP001139260"/>
    </source>
</evidence>
<gene>
    <name evidence="1" type="ORF">MW871_07350</name>
</gene>
<evidence type="ECO:0000313" key="1">
    <source>
        <dbReference type="EMBL" id="MCK8141710.1"/>
    </source>
</evidence>
<dbReference type="SUPFAM" id="SSF55781">
    <property type="entry name" value="GAF domain-like"/>
    <property type="match status" value="1"/>
</dbReference>
<comment type="caution">
    <text evidence="1">The sequence shown here is derived from an EMBL/GenBank/DDBJ whole genome shotgun (WGS) entry which is preliminary data.</text>
</comment>
<dbReference type="Proteomes" id="UP001139260">
    <property type="component" value="Unassembled WGS sequence"/>
</dbReference>
<dbReference type="Gene3D" id="3.30.450.40">
    <property type="match status" value="1"/>
</dbReference>
<name>A0A9X1XQJ3_9FLAO</name>
<keyword evidence="2" id="KW-1185">Reference proteome</keyword>
<accession>A0A9X1XQJ3</accession>
<dbReference type="EMBL" id="JALNUB010000004">
    <property type="protein sequence ID" value="MCK8141710.1"/>
    <property type="molecule type" value="Genomic_DNA"/>
</dbReference>
<dbReference type="AlphaFoldDB" id="A0A9X1XQJ3"/>